<dbReference type="EMBL" id="EZ424472">
    <property type="protein sequence ID" value="ADD20748.1"/>
    <property type="molecule type" value="mRNA"/>
</dbReference>
<evidence type="ECO:0000313" key="1">
    <source>
        <dbReference type="EMBL" id="ADD20748.1"/>
    </source>
</evidence>
<dbReference type="AlphaFoldDB" id="D3TSS0"/>
<organism evidence="1">
    <name type="scientific">Glossina morsitans morsitans</name>
    <name type="common">Savannah tsetse fly</name>
    <dbReference type="NCBI Taxonomy" id="37546"/>
    <lineage>
        <taxon>Eukaryota</taxon>
        <taxon>Metazoa</taxon>
        <taxon>Ecdysozoa</taxon>
        <taxon>Arthropoda</taxon>
        <taxon>Hexapoda</taxon>
        <taxon>Insecta</taxon>
        <taxon>Pterygota</taxon>
        <taxon>Neoptera</taxon>
        <taxon>Endopterygota</taxon>
        <taxon>Diptera</taxon>
        <taxon>Brachycera</taxon>
        <taxon>Muscomorpha</taxon>
        <taxon>Hippoboscoidea</taxon>
        <taxon>Glossinidae</taxon>
        <taxon>Glossina</taxon>
    </lineage>
</organism>
<proteinExistence type="evidence at transcript level"/>
<protein>
    <submittedName>
        <fullName evidence="1">Hypothetical secreted peptide</fullName>
    </submittedName>
</protein>
<reference evidence="1" key="2">
    <citation type="submission" date="2010-01" db="EMBL/GenBank/DDBJ databases">
        <authorList>
            <consortium name="International Glossina Genome Initiative"/>
            <person name="da Silva J."/>
            <person name="Ribeiro J.M.C."/>
            <person name="Abbeele J.V."/>
            <person name="Attardo G."/>
            <person name="Hao Z."/>
            <person name="Haines L.R."/>
            <person name="Soares M.B."/>
            <person name="Berriman M."/>
            <person name="Aksoy S."/>
            <person name="Lehane M.J."/>
        </authorList>
    </citation>
    <scope>NUCLEOTIDE SEQUENCE</scope>
    <source>
        <tissue evidence="1">Salivary gland</tissue>
    </source>
</reference>
<reference evidence="1" key="1">
    <citation type="journal article" date="2010" name="BMC Genomics">
        <title>An insight into the sialome of Glossina morsitans morsitans.</title>
        <authorList>
            <person name="Alves-Silva J."/>
            <person name="Ribeiro J.M."/>
            <person name="Van Den Abbeele J."/>
            <person name="Attardo G."/>
            <person name="Hao Z."/>
            <person name="Haines L.R."/>
            <person name="Soares M.B."/>
            <person name="Berriman M."/>
            <person name="Aksoy S."/>
            <person name="Lehane M.J."/>
        </authorList>
    </citation>
    <scope>NUCLEOTIDE SEQUENCE</scope>
    <source>
        <tissue evidence="1">Salivary gland</tissue>
    </source>
</reference>
<accession>D3TSS0</accession>
<sequence length="82" mass="10196">MKFLNAFMLSNKFIKFLFFVEKSFSSWIEAFNKVRCKICLKYLLKRFKKEKKNVSKRFWKIFIENITRRYCENDVDIVYEKS</sequence>
<name>D3TSS0_GLOMM</name>